<dbReference type="AlphaFoldDB" id="A0A672QW70"/>
<accession>A0A672QW70</accession>
<dbReference type="Proteomes" id="UP000472262">
    <property type="component" value="Unassembled WGS sequence"/>
</dbReference>
<feature type="compositionally biased region" description="Polar residues" evidence="1">
    <location>
        <begin position="70"/>
        <end position="95"/>
    </location>
</feature>
<proteinExistence type="predicted"/>
<organism evidence="3 4">
    <name type="scientific">Sinocyclocheilus grahami</name>
    <name type="common">Dianchi golden-line fish</name>
    <name type="synonym">Barbus grahami</name>
    <dbReference type="NCBI Taxonomy" id="75366"/>
    <lineage>
        <taxon>Eukaryota</taxon>
        <taxon>Metazoa</taxon>
        <taxon>Chordata</taxon>
        <taxon>Craniata</taxon>
        <taxon>Vertebrata</taxon>
        <taxon>Euteleostomi</taxon>
        <taxon>Actinopterygii</taxon>
        <taxon>Neopterygii</taxon>
        <taxon>Teleostei</taxon>
        <taxon>Ostariophysi</taxon>
        <taxon>Cypriniformes</taxon>
        <taxon>Cyprinidae</taxon>
        <taxon>Cyprininae</taxon>
        <taxon>Sinocyclocheilus</taxon>
    </lineage>
</organism>
<evidence type="ECO:0000313" key="4">
    <source>
        <dbReference type="Proteomes" id="UP000472262"/>
    </source>
</evidence>
<feature type="region of interest" description="Disordered" evidence="1">
    <location>
        <begin position="70"/>
        <end position="126"/>
    </location>
</feature>
<evidence type="ECO:0000313" key="3">
    <source>
        <dbReference type="Ensembl" id="ENSSGRP00000080352.1"/>
    </source>
</evidence>
<reference evidence="3" key="2">
    <citation type="submission" date="2025-09" db="UniProtKB">
        <authorList>
            <consortium name="Ensembl"/>
        </authorList>
    </citation>
    <scope>IDENTIFICATION</scope>
</reference>
<evidence type="ECO:0000259" key="2">
    <source>
        <dbReference type="Pfam" id="PF21718"/>
    </source>
</evidence>
<name>A0A672QW70_SINGR</name>
<dbReference type="Ensembl" id="ENSSGRT00000085575.1">
    <property type="protein sequence ID" value="ENSSGRP00000080352.1"/>
    <property type="gene ID" value="ENSSGRG00000040738.1"/>
</dbReference>
<feature type="compositionally biased region" description="Basic and acidic residues" evidence="1">
    <location>
        <begin position="100"/>
        <end position="123"/>
    </location>
</feature>
<evidence type="ECO:0000256" key="1">
    <source>
        <dbReference type="SAM" id="MobiDB-lite"/>
    </source>
</evidence>
<dbReference type="UniPathway" id="UPA00143"/>
<feature type="domain" description="DTX3L KH-like" evidence="2">
    <location>
        <begin position="289"/>
        <end position="408"/>
    </location>
</feature>
<feature type="compositionally biased region" description="Basic and acidic residues" evidence="1">
    <location>
        <begin position="478"/>
        <end position="493"/>
    </location>
</feature>
<keyword evidence="4" id="KW-1185">Reference proteome</keyword>
<protein>
    <submittedName>
        <fullName evidence="3">Si:dkey-40c23.2</fullName>
    </submittedName>
</protein>
<reference evidence="3" key="1">
    <citation type="submission" date="2025-08" db="UniProtKB">
        <authorList>
            <consortium name="Ensembl"/>
        </authorList>
    </citation>
    <scope>IDENTIFICATION</scope>
</reference>
<feature type="region of interest" description="Disordered" evidence="1">
    <location>
        <begin position="469"/>
        <end position="493"/>
    </location>
</feature>
<sequence length="517" mass="58111">MAIQRWLSKLEGAPSVHSIQLMDDQSWAQVQITPSTALETLENHGTVYLHFKHENKDATAQIFLDEEHSVTVSQNTSTSDTNRNPSSKVNETKPVTSAASDDKNNDADVPSKTKTIKTDEKNPETSAGFTVPLHQFWYMLHAYKKEVEKIEKQHGVSMHAEVSVSFISTQNSSPDSVSKASEDFQNLVTDCVVNFSDVTINHNDMNSDIVKEAIRNIQLEETKLMLTMSASNCRFFGPNKITDMINRETTRVEQQFKDKSNEMDEDNNVSPQSRFSLDMDTKDLPTQLEMDKVHWDLMNLSYKEQLSQLETKYRVSFHEDKMQKNVIKVQARSKGFQHINLESHALRALTQLYQKLASATVSCKLTNPADKTDVAALLEKLQQQHRVVAAADRLSLWRLVGLPEHLGPAIADIEKTLQRNVFDDQMKKLIGYSGDIPHTRKINWNQTPGYGPGAVGGAVQDEGVKFRGQGKADAGFNEDSKDNSRHESKGAHAEEETCTICMDSFTNKTKLKCGCET</sequence>
<dbReference type="GO" id="GO:0016567">
    <property type="term" value="P:protein ubiquitination"/>
    <property type="evidence" value="ECO:0007669"/>
    <property type="project" value="UniProtKB-UniPathway"/>
</dbReference>
<dbReference type="InterPro" id="IPR048409">
    <property type="entry name" value="DTX3L_KH-like"/>
</dbReference>
<dbReference type="Pfam" id="PF21718">
    <property type="entry name" value="KH_DTX3L"/>
    <property type="match status" value="1"/>
</dbReference>